<evidence type="ECO:0000313" key="11">
    <source>
        <dbReference type="EMBL" id="SXF92972.1"/>
    </source>
</evidence>
<reference evidence="9" key="5">
    <citation type="journal article" date="2023" name="Nat. Commun.">
        <title>Genomic dissection of endemic carbapenem resistance reveals metallo-beta-lactamase dissemination through clonal, plasmid and integron transfer.</title>
        <authorList>
            <person name="Macesic N."/>
            <person name="Hawkey J."/>
            <person name="Vezina B."/>
            <person name="Wisniewski J.A."/>
            <person name="Cottingham H."/>
            <person name="Blakeway L.V."/>
            <person name="Harshegyi T."/>
            <person name="Pragastis K."/>
            <person name="Badoordeen G.Z."/>
            <person name="Dennison A."/>
            <person name="Spelman D.W."/>
            <person name="Jenney A.W.J."/>
            <person name="Peleg A.Y."/>
        </authorList>
    </citation>
    <scope>NUCLEOTIDE SEQUENCE</scope>
    <source>
        <strain evidence="9">CPO071</strain>
    </source>
</reference>
<dbReference type="EMBL" id="UKAS01000004">
    <property type="protein sequence ID" value="SXF92972.1"/>
    <property type="molecule type" value="Genomic_DNA"/>
</dbReference>
<dbReference type="GO" id="GO:0003700">
    <property type="term" value="F:DNA-binding transcription factor activity"/>
    <property type="evidence" value="ECO:0007669"/>
    <property type="project" value="InterPro"/>
</dbReference>
<comment type="caution">
    <text evidence="10">The sequence shown here is derived from an EMBL/GenBank/DDBJ whole genome shotgun (WGS) entry which is preliminary data.</text>
</comment>
<sequence>MELRQLRYFVRIVETGSMGRAALDLNIGVSALSQQIARLENELAIRLLQRTSRGVTPTSAGLAFYSQAQLALRHADDAILAAREARLSGHVSVGMAPSTASVLGVPFINAMRESYPDVRLHLVESLSGNLERMINTRQLDLAIVFQQEKILRWSARPVLEERLFLIGTHALLAPLQEDHISPDQLTSLPLIMPSQGHGLRGRLEAVCQQHHLSVEVVADIDGLALLMQAVRSGLGATLQPGAAISHLDHQALRVIDVVNPILSRPNFLVSLSDDELTPAGLAARVILSKVMRQLVESDRWPGATLYAH</sequence>
<dbReference type="Proteomes" id="UP000258928">
    <property type="component" value="Unassembled WGS sequence"/>
</dbReference>
<evidence type="ECO:0000256" key="4">
    <source>
        <dbReference type="ARBA" id="ARBA00023159"/>
    </source>
</evidence>
<name>A0A0B7G9X2_KLEVA</name>
<dbReference type="InterPro" id="IPR036390">
    <property type="entry name" value="WH_DNA-bd_sf"/>
</dbReference>
<reference evidence="11 13" key="2">
    <citation type="submission" date="2018-08" db="EMBL/GenBank/DDBJ databases">
        <authorList>
            <consortium name="Pathogen Informatics"/>
        </authorList>
    </citation>
    <scope>NUCLEOTIDE SEQUENCE [LARGE SCALE GENOMIC DNA]</scope>
    <source>
        <strain evidence="11 13">EuSCAPE_TR218</strain>
    </source>
</reference>
<evidence type="ECO:0000313" key="7">
    <source>
        <dbReference type="EMBL" id="CAH6050210.1"/>
    </source>
</evidence>
<dbReference type="GO" id="GO:2000142">
    <property type="term" value="P:regulation of DNA-templated transcription initiation"/>
    <property type="evidence" value="ECO:0007669"/>
    <property type="project" value="TreeGrafter"/>
</dbReference>
<keyword evidence="2" id="KW-0805">Transcription regulation</keyword>
<accession>A0A0B7G9X2</accession>
<dbReference type="OMA" id="WEISELP"/>
<dbReference type="SUPFAM" id="SSF46785">
    <property type="entry name" value="Winged helix' DNA-binding domain"/>
    <property type="match status" value="1"/>
</dbReference>
<dbReference type="EMBL" id="JARTTN020000001">
    <property type="protein sequence ID" value="MEC6058686.1"/>
    <property type="molecule type" value="Genomic_DNA"/>
</dbReference>
<dbReference type="AlphaFoldDB" id="A0A0B7G9X2"/>
<dbReference type="KEGG" id="kpe:KPK_3865"/>
<evidence type="ECO:0000256" key="5">
    <source>
        <dbReference type="ARBA" id="ARBA00023163"/>
    </source>
</evidence>
<comment type="similarity">
    <text evidence="1">Belongs to the LysR transcriptional regulatory family.</text>
</comment>
<evidence type="ECO:0000313" key="13">
    <source>
        <dbReference type="Proteomes" id="UP000258928"/>
    </source>
</evidence>
<dbReference type="FunFam" id="1.10.10.10:FF:000001">
    <property type="entry name" value="LysR family transcriptional regulator"/>
    <property type="match status" value="1"/>
</dbReference>
<dbReference type="PROSITE" id="PS50931">
    <property type="entry name" value="HTH_LYSR"/>
    <property type="match status" value="1"/>
</dbReference>
<keyword evidence="3" id="KW-0238">DNA-binding</keyword>
<dbReference type="SUPFAM" id="SSF53850">
    <property type="entry name" value="Periplasmic binding protein-like II"/>
    <property type="match status" value="1"/>
</dbReference>
<dbReference type="EMBL" id="CAJOXS020000001">
    <property type="protein sequence ID" value="CAH6050210.1"/>
    <property type="molecule type" value="Genomic_DNA"/>
</dbReference>
<dbReference type="EMBL" id="BQTA01000001">
    <property type="protein sequence ID" value="GKJ85280.1"/>
    <property type="molecule type" value="Genomic_DNA"/>
</dbReference>
<protein>
    <submittedName>
        <fullName evidence="7">HTH-type transcriptional regulator CynR</fullName>
    </submittedName>
    <submittedName>
        <fullName evidence="9 10">LysR family transcriptional regulator</fullName>
    </submittedName>
</protein>
<reference evidence="9" key="6">
    <citation type="submission" date="2024-01" db="EMBL/GenBank/DDBJ databases">
        <authorList>
            <person name="Macesic N."/>
        </authorList>
    </citation>
    <scope>NUCLEOTIDE SEQUENCE</scope>
    <source>
        <strain evidence="9">CPO071</strain>
    </source>
</reference>
<dbReference type="Proteomes" id="UP000254545">
    <property type="component" value="Unassembled WGS sequence"/>
</dbReference>
<dbReference type="PANTHER" id="PTHR30293:SF0">
    <property type="entry name" value="NITROGEN ASSIMILATION REGULATORY PROTEIN NAC"/>
    <property type="match status" value="1"/>
</dbReference>
<keyword evidence="4" id="KW-0010">Activator</keyword>
<dbReference type="InterPro" id="IPR005119">
    <property type="entry name" value="LysR_subst-bd"/>
</dbReference>
<evidence type="ECO:0000256" key="3">
    <source>
        <dbReference type="ARBA" id="ARBA00023125"/>
    </source>
</evidence>
<proteinExistence type="inferred from homology"/>
<evidence type="ECO:0000256" key="1">
    <source>
        <dbReference type="ARBA" id="ARBA00009437"/>
    </source>
</evidence>
<evidence type="ECO:0000313" key="14">
    <source>
        <dbReference type="Proteomes" id="UP000789617"/>
    </source>
</evidence>
<dbReference type="GO" id="GO:0003677">
    <property type="term" value="F:DNA binding"/>
    <property type="evidence" value="ECO:0007669"/>
    <property type="project" value="UniProtKB-KW"/>
</dbReference>
<dbReference type="Proteomes" id="UP001176846">
    <property type="component" value="Unassembled WGS sequence"/>
</dbReference>
<dbReference type="EMBL" id="UGKR01000003">
    <property type="protein sequence ID" value="STS89192.1"/>
    <property type="molecule type" value="Genomic_DNA"/>
</dbReference>
<dbReference type="RefSeq" id="WP_008805663.1">
    <property type="nucleotide sequence ID" value="NC_011283.1"/>
</dbReference>
<dbReference type="Pfam" id="PF03466">
    <property type="entry name" value="LysR_substrate"/>
    <property type="match status" value="1"/>
</dbReference>
<dbReference type="KEGG" id="kvd:KR75_15475"/>
<dbReference type="KEGG" id="kvq:SP68_22090"/>
<feature type="domain" description="HTH lysR-type" evidence="6">
    <location>
        <begin position="1"/>
        <end position="58"/>
    </location>
</feature>
<evidence type="ECO:0000313" key="10">
    <source>
        <dbReference type="EMBL" id="STS89192.1"/>
    </source>
</evidence>
<organism evidence="10 12">
    <name type="scientific">Klebsiella variicola</name>
    <dbReference type="NCBI Taxonomy" id="244366"/>
    <lineage>
        <taxon>Bacteria</taxon>
        <taxon>Pseudomonadati</taxon>
        <taxon>Pseudomonadota</taxon>
        <taxon>Gammaproteobacteria</taxon>
        <taxon>Enterobacterales</taxon>
        <taxon>Enterobacteriaceae</taxon>
        <taxon>Klebsiella/Raoultella group</taxon>
        <taxon>Klebsiella</taxon>
        <taxon>Klebsiella pneumoniae complex</taxon>
    </lineage>
</organism>
<dbReference type="Proteomes" id="UP001060507">
    <property type="component" value="Unassembled WGS sequence"/>
</dbReference>
<gene>
    <name evidence="10" type="primary">cynR_2</name>
    <name evidence="11" type="synonym">cynR_8</name>
    <name evidence="9" type="synonym">tcuR</name>
    <name evidence="7" type="ORF">AN2335V1_1932</name>
    <name evidence="10" type="ORF">NCTC9177_03064</name>
    <name evidence="8" type="ORF">NUKP37_02280</name>
    <name evidence="9" type="ORF">QAB22_019415</name>
    <name evidence="11" type="ORF">SAMEA3729809_01682</name>
</gene>
<evidence type="ECO:0000313" key="9">
    <source>
        <dbReference type="EMBL" id="MEC6058686.1"/>
    </source>
</evidence>
<dbReference type="InterPro" id="IPR036388">
    <property type="entry name" value="WH-like_DNA-bd_sf"/>
</dbReference>
<reference evidence="7" key="4">
    <citation type="submission" date="2022-05" db="EMBL/GenBank/DDBJ databases">
        <authorList>
            <person name="Alioto T."/>
            <person name="Alioto T."/>
            <person name="Gomez Garrido J."/>
        </authorList>
    </citation>
    <scope>NUCLEOTIDE SEQUENCE</scope>
    <source>
        <strain evidence="7">0</strain>
    </source>
</reference>
<dbReference type="KEGG" id="kpk:A593_18015"/>
<dbReference type="Proteomes" id="UP000789617">
    <property type="component" value="Unassembled WGS sequence"/>
</dbReference>
<dbReference type="Gene3D" id="1.10.10.10">
    <property type="entry name" value="Winged helix-like DNA-binding domain superfamily/Winged helix DNA-binding domain"/>
    <property type="match status" value="1"/>
</dbReference>
<dbReference type="Pfam" id="PF00126">
    <property type="entry name" value="HTH_1"/>
    <property type="match status" value="1"/>
</dbReference>
<evidence type="ECO:0000313" key="8">
    <source>
        <dbReference type="EMBL" id="GKJ85280.1"/>
    </source>
</evidence>
<dbReference type="PANTHER" id="PTHR30293">
    <property type="entry name" value="TRANSCRIPTIONAL REGULATORY PROTEIN NAC-RELATED"/>
    <property type="match status" value="1"/>
</dbReference>
<dbReference type="Gene3D" id="3.40.190.290">
    <property type="match status" value="1"/>
</dbReference>
<evidence type="ECO:0000256" key="2">
    <source>
        <dbReference type="ARBA" id="ARBA00023015"/>
    </source>
</evidence>
<evidence type="ECO:0000259" key="6">
    <source>
        <dbReference type="PROSITE" id="PS50931"/>
    </source>
</evidence>
<keyword evidence="5" id="KW-0804">Transcription</keyword>
<dbReference type="InterPro" id="IPR000847">
    <property type="entry name" value="LysR_HTH_N"/>
</dbReference>
<reference evidence="10 12" key="1">
    <citation type="submission" date="2018-06" db="EMBL/GenBank/DDBJ databases">
        <authorList>
            <consortium name="Pathogen Informatics"/>
            <person name="Doyle S."/>
        </authorList>
    </citation>
    <scope>NUCLEOTIDE SEQUENCE [LARGE SCALE GENOMIC DNA]</scope>
    <source>
        <strain evidence="10 12">NCTC9177</strain>
    </source>
</reference>
<reference evidence="8" key="3">
    <citation type="journal article" date="2022" name="J. Appl. Microbiol.">
        <title>PCR-based ORF typing of Klebsiella pneumoniae for rapid identification of global clones and transmission events.</title>
        <authorList>
            <person name="Nonogaki R."/>
            <person name="Iijima A."/>
            <person name="Kawamura K."/>
            <person name="Kayama S."/>
            <person name="Sugai M."/>
            <person name="Yagi T."/>
            <person name="Arakawa Y."/>
            <person name="Doi Y."/>
            <person name="Suzuki M."/>
        </authorList>
    </citation>
    <scope>NUCLEOTIDE SEQUENCE</scope>
    <source>
        <strain evidence="8">NUKP-37</strain>
    </source>
</reference>
<evidence type="ECO:0000313" key="12">
    <source>
        <dbReference type="Proteomes" id="UP000254545"/>
    </source>
</evidence>
<keyword evidence="14" id="KW-1185">Reference proteome</keyword>
<dbReference type="GeneID" id="93274369"/>